<reference evidence="1" key="1">
    <citation type="submission" date="2021-06" db="EMBL/GenBank/DDBJ databases">
        <authorList>
            <person name="Kallberg Y."/>
            <person name="Tangrot J."/>
            <person name="Rosling A."/>
        </authorList>
    </citation>
    <scope>NUCLEOTIDE SEQUENCE</scope>
    <source>
        <strain evidence="1">MT106</strain>
    </source>
</reference>
<dbReference type="EMBL" id="CAJVPL010017767">
    <property type="protein sequence ID" value="CAG8699841.1"/>
    <property type="molecule type" value="Genomic_DNA"/>
</dbReference>
<protein>
    <submittedName>
        <fullName evidence="1">2606_t:CDS:1</fullName>
    </submittedName>
</protein>
<dbReference type="Proteomes" id="UP000789831">
    <property type="component" value="Unassembled WGS sequence"/>
</dbReference>
<evidence type="ECO:0000313" key="2">
    <source>
        <dbReference type="Proteomes" id="UP000789831"/>
    </source>
</evidence>
<keyword evidence="2" id="KW-1185">Reference proteome</keyword>
<evidence type="ECO:0000313" key="1">
    <source>
        <dbReference type="EMBL" id="CAG8699841.1"/>
    </source>
</evidence>
<feature type="non-terminal residue" evidence="1">
    <location>
        <position position="54"/>
    </location>
</feature>
<organism evidence="1 2">
    <name type="scientific">Ambispora gerdemannii</name>
    <dbReference type="NCBI Taxonomy" id="144530"/>
    <lineage>
        <taxon>Eukaryota</taxon>
        <taxon>Fungi</taxon>
        <taxon>Fungi incertae sedis</taxon>
        <taxon>Mucoromycota</taxon>
        <taxon>Glomeromycotina</taxon>
        <taxon>Glomeromycetes</taxon>
        <taxon>Archaeosporales</taxon>
        <taxon>Ambisporaceae</taxon>
        <taxon>Ambispora</taxon>
    </lineage>
</organism>
<sequence length="54" mass="5906">MTDAGGLKLSEKEIVIAKSKKNSKTAFSQEKHKIPGITIAPCQNNIENSNNNTY</sequence>
<proteinExistence type="predicted"/>
<name>A0A9N9HPM7_9GLOM</name>
<comment type="caution">
    <text evidence="1">The sequence shown here is derived from an EMBL/GenBank/DDBJ whole genome shotgun (WGS) entry which is preliminary data.</text>
</comment>
<accession>A0A9N9HPM7</accession>
<gene>
    <name evidence="1" type="ORF">AGERDE_LOCUS13454</name>
</gene>
<dbReference type="AlphaFoldDB" id="A0A9N9HPM7"/>